<dbReference type="AlphaFoldDB" id="A0A1Q9BUA0"/>
<feature type="region of interest" description="Disordered" evidence="1">
    <location>
        <begin position="99"/>
        <end position="122"/>
    </location>
</feature>
<evidence type="ECO:0000313" key="3">
    <source>
        <dbReference type="Proteomes" id="UP000186817"/>
    </source>
</evidence>
<protein>
    <submittedName>
        <fullName evidence="2">Uncharacterized protein</fullName>
    </submittedName>
</protein>
<feature type="compositionally biased region" description="Polar residues" evidence="1">
    <location>
        <begin position="107"/>
        <end position="122"/>
    </location>
</feature>
<sequence>MPTQEILERLSRLDQAVWLGQRFSGDPAGNKAITIDYILYNLLLIAVLHILNWQTSYQGEPKANYKAAARPAGEKFHEDACVQSQISGYLARRCSPIQPDGLDGQANDPSTLPGTASEANHPSTFAAEQIIVYDSE</sequence>
<comment type="caution">
    <text evidence="2">The sequence shown here is derived from an EMBL/GenBank/DDBJ whole genome shotgun (WGS) entry which is preliminary data.</text>
</comment>
<keyword evidence="3" id="KW-1185">Reference proteome</keyword>
<reference evidence="2 3" key="1">
    <citation type="submission" date="2016-02" db="EMBL/GenBank/DDBJ databases">
        <title>Genome analysis of coral dinoflagellate symbionts highlights evolutionary adaptations to a symbiotic lifestyle.</title>
        <authorList>
            <person name="Aranda M."/>
            <person name="Li Y."/>
            <person name="Liew Y.J."/>
            <person name="Baumgarten S."/>
            <person name="Simakov O."/>
            <person name="Wilson M."/>
            <person name="Piel J."/>
            <person name="Ashoor H."/>
            <person name="Bougouffa S."/>
            <person name="Bajic V.B."/>
            <person name="Ryu T."/>
            <person name="Ravasi T."/>
            <person name="Bayer T."/>
            <person name="Micklem G."/>
            <person name="Kim H."/>
            <person name="Bhak J."/>
            <person name="Lajeunesse T.C."/>
            <person name="Voolstra C.R."/>
        </authorList>
    </citation>
    <scope>NUCLEOTIDE SEQUENCE [LARGE SCALE GENOMIC DNA]</scope>
    <source>
        <strain evidence="2 3">CCMP2467</strain>
    </source>
</reference>
<organism evidence="2 3">
    <name type="scientific">Symbiodinium microadriaticum</name>
    <name type="common">Dinoflagellate</name>
    <name type="synonym">Zooxanthella microadriatica</name>
    <dbReference type="NCBI Taxonomy" id="2951"/>
    <lineage>
        <taxon>Eukaryota</taxon>
        <taxon>Sar</taxon>
        <taxon>Alveolata</taxon>
        <taxon>Dinophyceae</taxon>
        <taxon>Suessiales</taxon>
        <taxon>Symbiodiniaceae</taxon>
        <taxon>Symbiodinium</taxon>
    </lineage>
</organism>
<dbReference type="Proteomes" id="UP000186817">
    <property type="component" value="Unassembled WGS sequence"/>
</dbReference>
<proteinExistence type="predicted"/>
<gene>
    <name evidence="2" type="ORF">AK812_SmicGene46280</name>
</gene>
<evidence type="ECO:0000313" key="2">
    <source>
        <dbReference type="EMBL" id="OLP74245.1"/>
    </source>
</evidence>
<name>A0A1Q9BUA0_SYMMI</name>
<feature type="non-terminal residue" evidence="2">
    <location>
        <position position="136"/>
    </location>
</feature>
<accession>A0A1Q9BUA0</accession>
<dbReference type="EMBL" id="LSRX01004058">
    <property type="protein sequence ID" value="OLP74245.1"/>
    <property type="molecule type" value="Genomic_DNA"/>
</dbReference>
<dbReference type="OrthoDB" id="10269588at2759"/>
<evidence type="ECO:0000256" key="1">
    <source>
        <dbReference type="SAM" id="MobiDB-lite"/>
    </source>
</evidence>